<dbReference type="GO" id="GO:0005634">
    <property type="term" value="C:nucleus"/>
    <property type="evidence" value="ECO:0007669"/>
    <property type="project" value="UniProtKB-SubCell"/>
</dbReference>
<evidence type="ECO:0000313" key="8">
    <source>
        <dbReference type="EMBL" id="TQD94506.1"/>
    </source>
</evidence>
<reference evidence="8 9" key="1">
    <citation type="journal article" date="2019" name="G3 (Bethesda)">
        <title>Sequencing of a Wild Apple (Malus baccata) Genome Unravels the Differences Between Cultivated and Wild Apple Species Regarding Disease Resistance and Cold Tolerance.</title>
        <authorList>
            <person name="Chen X."/>
        </authorList>
    </citation>
    <scope>NUCLEOTIDE SEQUENCE [LARGE SCALE GENOMIC DNA]</scope>
    <source>
        <strain evidence="9">cv. Shandingzi</strain>
        <tissue evidence="8">Leaves</tissue>
    </source>
</reference>
<dbReference type="InterPro" id="IPR006458">
    <property type="entry name" value="Ovate_C"/>
</dbReference>
<keyword evidence="4 6" id="KW-0804">Transcription</keyword>
<comment type="function">
    <text evidence="6">Transcriptional repressor that regulates multiple aspects of plant growth and development.</text>
</comment>
<name>A0A540M721_MALBA</name>
<evidence type="ECO:0000256" key="4">
    <source>
        <dbReference type="ARBA" id="ARBA00023163"/>
    </source>
</evidence>
<evidence type="ECO:0000256" key="6">
    <source>
        <dbReference type="RuleBase" id="RU367028"/>
    </source>
</evidence>
<evidence type="ECO:0000256" key="3">
    <source>
        <dbReference type="ARBA" id="ARBA00023015"/>
    </source>
</evidence>
<organism evidence="8 9">
    <name type="scientific">Malus baccata</name>
    <name type="common">Siberian crab apple</name>
    <name type="synonym">Pyrus baccata</name>
    <dbReference type="NCBI Taxonomy" id="106549"/>
    <lineage>
        <taxon>Eukaryota</taxon>
        <taxon>Viridiplantae</taxon>
        <taxon>Streptophyta</taxon>
        <taxon>Embryophyta</taxon>
        <taxon>Tracheophyta</taxon>
        <taxon>Spermatophyta</taxon>
        <taxon>Magnoliopsida</taxon>
        <taxon>eudicotyledons</taxon>
        <taxon>Gunneridae</taxon>
        <taxon>Pentapetalae</taxon>
        <taxon>rosids</taxon>
        <taxon>fabids</taxon>
        <taxon>Rosales</taxon>
        <taxon>Rosaceae</taxon>
        <taxon>Amygdaloideae</taxon>
        <taxon>Maleae</taxon>
        <taxon>Malus</taxon>
    </lineage>
</organism>
<sequence length="102" mass="11785">MYVTEEHNEKREKKEKQRWNNRISLSASLPEDVCGVFAGSVCVVKHSKDPIFDIRESIREMIQSEGVCDWNDMEELVYCYIALNSSEVHEIVRGAFLSLCTN</sequence>
<evidence type="ECO:0000256" key="1">
    <source>
        <dbReference type="ARBA" id="ARBA00004123"/>
    </source>
</evidence>
<protein>
    <recommendedName>
        <fullName evidence="6">Transcription repressor</fullName>
    </recommendedName>
    <alternativeName>
        <fullName evidence="6">Ovate family protein</fullName>
    </alternativeName>
</protein>
<dbReference type="Proteomes" id="UP000315295">
    <property type="component" value="Unassembled WGS sequence"/>
</dbReference>
<dbReference type="PANTHER" id="PTHR33057:SF110">
    <property type="entry name" value="TRANSCRIPTION REPRESSOR"/>
    <property type="match status" value="1"/>
</dbReference>
<proteinExistence type="predicted"/>
<keyword evidence="3 6" id="KW-0805">Transcription regulation</keyword>
<dbReference type="Pfam" id="PF04844">
    <property type="entry name" value="Ovate"/>
    <property type="match status" value="1"/>
</dbReference>
<dbReference type="GO" id="GO:0045892">
    <property type="term" value="P:negative regulation of DNA-templated transcription"/>
    <property type="evidence" value="ECO:0007669"/>
    <property type="project" value="UniProtKB-UniRule"/>
</dbReference>
<keyword evidence="2 6" id="KW-0678">Repressor</keyword>
<dbReference type="InterPro" id="IPR038933">
    <property type="entry name" value="Ovate"/>
</dbReference>
<accession>A0A540M721</accession>
<comment type="caution">
    <text evidence="8">The sequence shown here is derived from an EMBL/GenBank/DDBJ whole genome shotgun (WGS) entry which is preliminary data.</text>
</comment>
<dbReference type="PANTHER" id="PTHR33057">
    <property type="entry name" value="TRANSCRIPTION REPRESSOR OFP7-RELATED"/>
    <property type="match status" value="1"/>
</dbReference>
<feature type="domain" description="OVATE" evidence="7">
    <location>
        <begin position="43"/>
        <end position="102"/>
    </location>
</feature>
<evidence type="ECO:0000256" key="5">
    <source>
        <dbReference type="ARBA" id="ARBA00023242"/>
    </source>
</evidence>
<evidence type="ECO:0000313" key="9">
    <source>
        <dbReference type="Proteomes" id="UP000315295"/>
    </source>
</evidence>
<dbReference type="NCBIfam" id="TIGR01568">
    <property type="entry name" value="A_thal_3678"/>
    <property type="match status" value="1"/>
</dbReference>
<evidence type="ECO:0000256" key="2">
    <source>
        <dbReference type="ARBA" id="ARBA00022491"/>
    </source>
</evidence>
<dbReference type="PROSITE" id="PS51754">
    <property type="entry name" value="OVATE"/>
    <property type="match status" value="1"/>
</dbReference>
<dbReference type="EMBL" id="VIEB01000340">
    <property type="protein sequence ID" value="TQD94506.1"/>
    <property type="molecule type" value="Genomic_DNA"/>
</dbReference>
<keyword evidence="5 6" id="KW-0539">Nucleus</keyword>
<comment type="subcellular location">
    <subcellularLocation>
        <location evidence="1 6">Nucleus</location>
    </subcellularLocation>
</comment>
<dbReference type="AlphaFoldDB" id="A0A540M721"/>
<gene>
    <name evidence="8" type="ORF">C1H46_019751</name>
</gene>
<evidence type="ECO:0000259" key="7">
    <source>
        <dbReference type="PROSITE" id="PS51754"/>
    </source>
</evidence>
<keyword evidence="9" id="KW-1185">Reference proteome</keyword>